<name>A0A8X8LD43_9BACT</name>
<dbReference type="SUPFAM" id="SSF101898">
    <property type="entry name" value="NHL repeat"/>
    <property type="match status" value="1"/>
</dbReference>
<dbReference type="AlphaFoldDB" id="A0A8X8LD43"/>
<gene>
    <name evidence="3" type="ORF">SAMN05444410_104114</name>
</gene>
<keyword evidence="4" id="KW-1185">Reference proteome</keyword>
<evidence type="ECO:0000259" key="2">
    <source>
        <dbReference type="Pfam" id="PF21544"/>
    </source>
</evidence>
<protein>
    <submittedName>
        <fullName evidence="3">Por secretion system C-terminal sorting domain-containing protein</fullName>
    </submittedName>
</protein>
<dbReference type="InterPro" id="IPR015943">
    <property type="entry name" value="WD40/YVTN_repeat-like_dom_sf"/>
</dbReference>
<evidence type="ECO:0000313" key="3">
    <source>
        <dbReference type="EMBL" id="SDW61730.1"/>
    </source>
</evidence>
<feature type="chain" id="PRO_5036448382" evidence="1">
    <location>
        <begin position="23"/>
        <end position="762"/>
    </location>
</feature>
<dbReference type="Pfam" id="PF07494">
    <property type="entry name" value="Reg_prop"/>
    <property type="match status" value="1"/>
</dbReference>
<dbReference type="Gene3D" id="2.130.10.10">
    <property type="entry name" value="YVTN repeat-like/Quinoprotein amine dehydrogenase"/>
    <property type="match status" value="2"/>
</dbReference>
<dbReference type="Proteomes" id="UP000198711">
    <property type="component" value="Unassembled WGS sequence"/>
</dbReference>
<dbReference type="EMBL" id="FNNO01000004">
    <property type="protein sequence ID" value="SDW61730.1"/>
    <property type="molecule type" value="Genomic_DNA"/>
</dbReference>
<dbReference type="RefSeq" id="WP_092723119.1">
    <property type="nucleotide sequence ID" value="NZ_FNNO01000004.1"/>
</dbReference>
<dbReference type="InterPro" id="IPR011110">
    <property type="entry name" value="Reg_prop"/>
</dbReference>
<sequence>MRFAIIILGSCLMLASPSKAQAPPIGQWREHLNYRPAIQVIKADQIYCATATNLFAVDAQDEMQRFSKMTGLSDIGVSCIGWDDLSSQLVIAYNNSNIDVLKKQSVTNIGDIKRSSIAGNKSIHHIFCRNGLAYLSSGLGIIVVNLIKYEIKDTWFIGANGGPVNVHSMTADADFFYAATDEGLKKASRLTDLSDYRNWTTLSGLPAGNISAVTVAANQVIAQKNDSLFIASGNNWNLLYTDTAWSLNNITASGNKILVCQQNNTGTARVFQLATNGNIEKIITNPALLSHPLSAIIDADKIWVADNVNGLSRFTATGADRFIPNGPPGTATGEMMSDGKQLFAAAGSINNSWQPQYNRNGIFQLTNNEWNFYRYDNTPALSNAYDFITVAIDPIDQTLWAGSFGSGLAHFKNNNISIYQANNSALQAAVNNPGSYQVGGLAFDQNNHLWISNYGAAKELVVRKADSSWKAFTIPFPHTENAVGQVLIDDADQVWIISPKGNGIFCYNHGASIDNTNDDQWKFYQQGNGKGNLPSNNVLCMAKDKNGFIWIGTDKGIGIVQCAGNVFSPQGCDALLPVVQQDRFAGLLFRDEMVQCIAVDGANRKWVGTKNGLWLLSQDGTSIVYRFTSDNSPLLNNDIRKLTIDPHTGEVFIATAMGICSFRSTATEGAPSNQNVLVFPNPVPPGYNGTIAIKGLTNNALVKIAELNGRLVYQTRALGGQAIWDGRTYLGNKVASGIYLVIVRSDSGNDKIVTKIAITSGR</sequence>
<comment type="caution">
    <text evidence="3">The sequence shown here is derived from an EMBL/GenBank/DDBJ whole genome shotgun (WGS) entry which is preliminary data.</text>
</comment>
<proteinExistence type="predicted"/>
<feature type="domain" description="PorZ N-terminal beta-propeller" evidence="2">
    <location>
        <begin position="46"/>
        <end position="200"/>
    </location>
</feature>
<organism evidence="3 4">
    <name type="scientific">Hydrobacter penzbergensis</name>
    <dbReference type="NCBI Taxonomy" id="1235997"/>
    <lineage>
        <taxon>Bacteria</taxon>
        <taxon>Pseudomonadati</taxon>
        <taxon>Bacteroidota</taxon>
        <taxon>Chitinophagia</taxon>
        <taxon>Chitinophagales</taxon>
        <taxon>Chitinophagaceae</taxon>
        <taxon>Hydrobacter</taxon>
    </lineage>
</organism>
<evidence type="ECO:0000256" key="1">
    <source>
        <dbReference type="SAM" id="SignalP"/>
    </source>
</evidence>
<keyword evidence="1" id="KW-0732">Signal</keyword>
<dbReference type="InterPro" id="IPR011044">
    <property type="entry name" value="Quino_amine_DH_bsu"/>
</dbReference>
<reference evidence="3 4" key="1">
    <citation type="submission" date="2016-10" db="EMBL/GenBank/DDBJ databases">
        <authorList>
            <person name="Varghese N."/>
            <person name="Submissions S."/>
        </authorList>
    </citation>
    <scope>NUCLEOTIDE SEQUENCE [LARGE SCALE GENOMIC DNA]</scope>
    <source>
        <strain evidence="3 4">DSM 25353</strain>
    </source>
</reference>
<accession>A0A8X8LD43</accession>
<dbReference type="InterPro" id="IPR048954">
    <property type="entry name" value="PorZ_N"/>
</dbReference>
<dbReference type="Pfam" id="PF21544">
    <property type="entry name" value="PorZ_N_b_propeller"/>
    <property type="match status" value="1"/>
</dbReference>
<dbReference type="SUPFAM" id="SSF50969">
    <property type="entry name" value="YVTN repeat-like/Quinoprotein amine dehydrogenase"/>
    <property type="match status" value="1"/>
</dbReference>
<feature type="signal peptide" evidence="1">
    <location>
        <begin position="1"/>
        <end position="22"/>
    </location>
</feature>
<evidence type="ECO:0000313" key="4">
    <source>
        <dbReference type="Proteomes" id="UP000198711"/>
    </source>
</evidence>